<dbReference type="RefSeq" id="WP_203773302.1">
    <property type="nucleotide sequence ID" value="NZ_BAAAYJ010000031.1"/>
</dbReference>
<evidence type="ECO:0000313" key="2">
    <source>
        <dbReference type="EMBL" id="GIE52122.1"/>
    </source>
</evidence>
<reference evidence="2" key="1">
    <citation type="submission" date="2021-01" db="EMBL/GenBank/DDBJ databases">
        <title>Whole genome shotgun sequence of Actinoplanes nipponensis NBRC 14063.</title>
        <authorList>
            <person name="Komaki H."/>
            <person name="Tamura T."/>
        </authorList>
    </citation>
    <scope>NUCLEOTIDE SEQUENCE</scope>
    <source>
        <strain evidence="2">NBRC 14063</strain>
    </source>
</reference>
<feature type="compositionally biased region" description="Basic and acidic residues" evidence="1">
    <location>
        <begin position="130"/>
        <end position="139"/>
    </location>
</feature>
<dbReference type="Proteomes" id="UP000647172">
    <property type="component" value="Unassembled WGS sequence"/>
</dbReference>
<keyword evidence="3" id="KW-1185">Reference proteome</keyword>
<proteinExistence type="predicted"/>
<accession>A0A919JMV8</accession>
<dbReference type="AlphaFoldDB" id="A0A919JMV8"/>
<feature type="region of interest" description="Disordered" evidence="1">
    <location>
        <begin position="117"/>
        <end position="139"/>
    </location>
</feature>
<evidence type="ECO:0000256" key="1">
    <source>
        <dbReference type="SAM" id="MobiDB-lite"/>
    </source>
</evidence>
<gene>
    <name evidence="2" type="ORF">Ani05nite_56560</name>
</gene>
<dbReference type="EMBL" id="BOMQ01000065">
    <property type="protein sequence ID" value="GIE52122.1"/>
    <property type="molecule type" value="Genomic_DNA"/>
</dbReference>
<name>A0A919JMV8_9ACTN</name>
<sequence length="139" mass="15046">MSDGSIDVETGGLTEFAGDVRFYAEEVDPLDVDRTRQSFSAGITFGTRNASEVVLATKENYARALANSLTNLTRFVEAAKILAEAAEQAANDYRAVDDQSARSLNNINYLLTTATRQAQAARHSGGRPVPDVRYDGETP</sequence>
<comment type="caution">
    <text evidence="2">The sequence shown here is derived from an EMBL/GenBank/DDBJ whole genome shotgun (WGS) entry which is preliminary data.</text>
</comment>
<organism evidence="2 3">
    <name type="scientific">Actinoplanes nipponensis</name>
    <dbReference type="NCBI Taxonomy" id="135950"/>
    <lineage>
        <taxon>Bacteria</taxon>
        <taxon>Bacillati</taxon>
        <taxon>Actinomycetota</taxon>
        <taxon>Actinomycetes</taxon>
        <taxon>Micromonosporales</taxon>
        <taxon>Micromonosporaceae</taxon>
        <taxon>Actinoplanes</taxon>
    </lineage>
</organism>
<evidence type="ECO:0000313" key="3">
    <source>
        <dbReference type="Proteomes" id="UP000647172"/>
    </source>
</evidence>
<protein>
    <submittedName>
        <fullName evidence="2">Uncharacterized protein</fullName>
    </submittedName>
</protein>